<dbReference type="InterPro" id="IPR043504">
    <property type="entry name" value="Peptidase_S1_PA_chymotrypsin"/>
</dbReference>
<feature type="signal peptide" evidence="8">
    <location>
        <begin position="1"/>
        <end position="20"/>
    </location>
</feature>
<dbReference type="GO" id="GO:0005576">
    <property type="term" value="C:extracellular region"/>
    <property type="evidence" value="ECO:0007669"/>
    <property type="project" value="InterPro"/>
</dbReference>
<evidence type="ECO:0000256" key="1">
    <source>
        <dbReference type="ARBA" id="ARBA00007664"/>
    </source>
</evidence>
<dbReference type="InterPro" id="IPR001316">
    <property type="entry name" value="Pept_S1A_streptogrisin"/>
</dbReference>
<dbReference type="SUPFAM" id="SSF50494">
    <property type="entry name" value="Trypsin-like serine proteases"/>
    <property type="match status" value="1"/>
</dbReference>
<reference evidence="10" key="1">
    <citation type="submission" date="2020-08" db="EMBL/GenBank/DDBJ databases">
        <title>Whole genome shotgun sequence of Polymorphospora rubra NBRC 101157.</title>
        <authorList>
            <person name="Komaki H."/>
            <person name="Tamura T."/>
        </authorList>
    </citation>
    <scope>NUCLEOTIDE SEQUENCE</scope>
    <source>
        <strain evidence="10">NBRC 101157</strain>
    </source>
</reference>
<evidence type="ECO:0000313" key="10">
    <source>
        <dbReference type="EMBL" id="BCJ69839.1"/>
    </source>
</evidence>
<dbReference type="Pfam" id="PF02983">
    <property type="entry name" value="Pro_Al_protease"/>
    <property type="match status" value="1"/>
</dbReference>
<dbReference type="SUPFAM" id="SSF54806">
    <property type="entry name" value="Alpha-lytic protease prodomain"/>
    <property type="match status" value="1"/>
</dbReference>
<comment type="similarity">
    <text evidence="1">Belongs to the peptidase S1 family.</text>
</comment>
<dbReference type="InterPro" id="IPR009003">
    <property type="entry name" value="Peptidase_S1_PA"/>
</dbReference>
<dbReference type="AlphaFoldDB" id="A0A810NCN3"/>
<keyword evidence="11" id="KW-1185">Reference proteome</keyword>
<feature type="chain" id="PRO_5038394564" evidence="8">
    <location>
        <begin position="21"/>
        <end position="495"/>
    </location>
</feature>
<keyword evidence="3 8" id="KW-0732">Signal</keyword>
<dbReference type="GO" id="GO:0006508">
    <property type="term" value="P:proteolysis"/>
    <property type="evidence" value="ECO:0007669"/>
    <property type="project" value="UniProtKB-KW"/>
</dbReference>
<dbReference type="RefSeq" id="WP_246568004.1">
    <property type="nucleotide sequence ID" value="NZ_AP023359.1"/>
</dbReference>
<keyword evidence="2 10" id="KW-0645">Protease</keyword>
<dbReference type="Gene3D" id="2.40.10.10">
    <property type="entry name" value="Trypsin-like serine proteases"/>
    <property type="match status" value="2"/>
</dbReference>
<evidence type="ECO:0000256" key="5">
    <source>
        <dbReference type="ARBA" id="ARBA00022825"/>
    </source>
</evidence>
<dbReference type="PRINTS" id="PR00861">
    <property type="entry name" value="ALYTICPTASE"/>
</dbReference>
<keyword evidence="5" id="KW-0720">Serine protease</keyword>
<name>A0A810NCN3_9ACTN</name>
<feature type="domain" description="Peptidase S1A alpha-lytic prodomain" evidence="9">
    <location>
        <begin position="125"/>
        <end position="183"/>
    </location>
</feature>
<evidence type="ECO:0000313" key="11">
    <source>
        <dbReference type="Proteomes" id="UP000680866"/>
    </source>
</evidence>
<dbReference type="Proteomes" id="UP000680866">
    <property type="component" value="Chromosome"/>
</dbReference>
<dbReference type="EMBL" id="AP023359">
    <property type="protein sequence ID" value="BCJ69839.1"/>
    <property type="molecule type" value="Genomic_DNA"/>
</dbReference>
<organism evidence="10 11">
    <name type="scientific">Polymorphospora rubra</name>
    <dbReference type="NCBI Taxonomy" id="338584"/>
    <lineage>
        <taxon>Bacteria</taxon>
        <taxon>Bacillati</taxon>
        <taxon>Actinomycetota</taxon>
        <taxon>Actinomycetes</taxon>
        <taxon>Micromonosporales</taxon>
        <taxon>Micromonosporaceae</taxon>
        <taxon>Polymorphospora</taxon>
    </lineage>
</organism>
<dbReference type="Gene3D" id="2.60.120.380">
    <property type="match status" value="1"/>
</dbReference>
<evidence type="ECO:0000256" key="4">
    <source>
        <dbReference type="ARBA" id="ARBA00022801"/>
    </source>
</evidence>
<keyword evidence="4" id="KW-0378">Hydrolase</keyword>
<dbReference type="Gene3D" id="3.30.300.50">
    <property type="match status" value="2"/>
</dbReference>
<accession>A0A810NCN3</accession>
<dbReference type="InterPro" id="IPR004236">
    <property type="entry name" value="Pept_S1_alpha_lytic"/>
</dbReference>
<evidence type="ECO:0000256" key="3">
    <source>
        <dbReference type="ARBA" id="ARBA00022729"/>
    </source>
</evidence>
<keyword evidence="6" id="KW-0865">Zymogen</keyword>
<dbReference type="KEGG" id="pry:Prubr_68600"/>
<proteinExistence type="inferred from homology"/>
<dbReference type="InterPro" id="IPR037295">
    <property type="entry name" value="Alpha-lytic_protease_prodomain"/>
</dbReference>
<evidence type="ECO:0000256" key="2">
    <source>
        <dbReference type="ARBA" id="ARBA00022670"/>
    </source>
</evidence>
<sequence length="495" mass="49992">MNRHLAAAAAVLLLPVGVLAATATPAAAAPAPHAAPAPAAADAASPEMFAAMQRDLGLTAEQARTRLARDAAASRTEADLRKTLGGAFGGAWLTADASSFVVGVTDAKQAATVRAAGAEARIVSRSAAQLDAAKAKLDGSAAKTSATSVAGWYVDVATNTVVVLARGGTAAATDFVRASGVDAAAVRVVASTEAPKTLYDVRGGDAYYMGGRCSVGFSVTGGFVTAGHCGTVGTPTQGYNNVSQGTFRGSSFPGNDYAWVQTNSNWTPQPWVNNYAGGNVIVAGNTEAAVGASVCRSGSTTGWRCGTVQAKNSTVYYAEGTVSGLTRTTACAEPGDSGGSWLAGQQAQGVTSGGSGNCSVGGTTYFQPLNEILSAYGLTLRTSGGGDPNPPTGCSGHEFTYTGSLSSGGNAYQPGGTYYYSSTSGQHRGCLDGPNGTDFDLYLQKWNGASWVNVASGTSTGPDESVTYSGTAGYYRYRVHAYSGSGSYTLGLTNP</sequence>
<evidence type="ECO:0000259" key="9">
    <source>
        <dbReference type="Pfam" id="PF02983"/>
    </source>
</evidence>
<protein>
    <submittedName>
        <fullName evidence="10">Serine protease</fullName>
    </submittedName>
</protein>
<gene>
    <name evidence="10" type="ORF">Prubr_68600</name>
</gene>
<evidence type="ECO:0000256" key="7">
    <source>
        <dbReference type="ARBA" id="ARBA00023157"/>
    </source>
</evidence>
<evidence type="ECO:0000256" key="8">
    <source>
        <dbReference type="SAM" id="SignalP"/>
    </source>
</evidence>
<evidence type="ECO:0000256" key="6">
    <source>
        <dbReference type="ARBA" id="ARBA00023145"/>
    </source>
</evidence>
<dbReference type="GO" id="GO:0004252">
    <property type="term" value="F:serine-type endopeptidase activity"/>
    <property type="evidence" value="ECO:0007669"/>
    <property type="project" value="InterPro"/>
</dbReference>
<keyword evidence="7" id="KW-1015">Disulfide bond</keyword>
<dbReference type="InterPro" id="IPR035070">
    <property type="entry name" value="Streptogrisin_prodomain"/>
</dbReference>
<dbReference type="CDD" id="cd21112">
    <property type="entry name" value="alphaLP-like"/>
    <property type="match status" value="1"/>
</dbReference>